<gene>
    <name evidence="14" type="ORF">B1757_07045</name>
</gene>
<evidence type="ECO:0000313" key="15">
    <source>
        <dbReference type="Proteomes" id="UP000234329"/>
    </source>
</evidence>
<evidence type="ECO:0000256" key="11">
    <source>
        <dbReference type="ARBA" id="ARBA00023303"/>
    </source>
</evidence>
<keyword evidence="8 13" id="KW-1133">Transmembrane helix</keyword>
<dbReference type="OrthoDB" id="7626281at2"/>
<organism evidence="14 15">
    <name type="scientific">Acidithiobacillus marinus</name>
    <dbReference type="NCBI Taxonomy" id="187490"/>
    <lineage>
        <taxon>Bacteria</taxon>
        <taxon>Pseudomonadati</taxon>
        <taxon>Pseudomonadota</taxon>
        <taxon>Acidithiobacillia</taxon>
        <taxon>Acidithiobacillales</taxon>
        <taxon>Acidithiobacillaceae</taxon>
        <taxon>Acidithiobacillus</taxon>
    </lineage>
</organism>
<evidence type="ECO:0000256" key="13">
    <source>
        <dbReference type="SAM" id="Phobius"/>
    </source>
</evidence>
<protein>
    <recommendedName>
        <fullName evidence="16">DUF1211 domain-containing protein</fullName>
    </recommendedName>
</protein>
<evidence type="ECO:0000256" key="4">
    <source>
        <dbReference type="ARBA" id="ARBA00022538"/>
    </source>
</evidence>
<feature type="transmembrane region" description="Helical" evidence="13">
    <location>
        <begin position="149"/>
        <end position="178"/>
    </location>
</feature>
<dbReference type="PANTHER" id="PTHR31462">
    <property type="entry name" value="ENDOSOMAL/LYSOSOMAL POTASSIUM CHANNEL TMEM175"/>
    <property type="match status" value="1"/>
</dbReference>
<keyword evidence="5 13" id="KW-0812">Transmembrane</keyword>
<dbReference type="PANTHER" id="PTHR31462:SF5">
    <property type="entry name" value="ENDOSOMAL_LYSOSOMAL PROTON CHANNEL TMEM175"/>
    <property type="match status" value="1"/>
</dbReference>
<dbReference type="RefSeq" id="WP_101537651.1">
    <property type="nucleotide sequence ID" value="NZ_MXAV01000030.1"/>
</dbReference>
<evidence type="ECO:0000256" key="8">
    <source>
        <dbReference type="ARBA" id="ARBA00022989"/>
    </source>
</evidence>
<dbReference type="GO" id="GO:0016020">
    <property type="term" value="C:membrane"/>
    <property type="evidence" value="ECO:0007669"/>
    <property type="project" value="UniProtKB-SubCell"/>
</dbReference>
<evidence type="ECO:0000256" key="5">
    <source>
        <dbReference type="ARBA" id="ARBA00022692"/>
    </source>
</evidence>
<evidence type="ECO:0000313" key="14">
    <source>
        <dbReference type="EMBL" id="PKY10918.1"/>
    </source>
</evidence>
<feature type="transmembrane region" description="Helical" evidence="13">
    <location>
        <begin position="107"/>
        <end position="128"/>
    </location>
</feature>
<feature type="transmembrane region" description="Helical" evidence="13">
    <location>
        <begin position="35"/>
        <end position="58"/>
    </location>
</feature>
<evidence type="ECO:0000256" key="2">
    <source>
        <dbReference type="ARBA" id="ARBA00006920"/>
    </source>
</evidence>
<dbReference type="InParanoid" id="A0A2I1DM18"/>
<comment type="subcellular location">
    <subcellularLocation>
        <location evidence="1">Membrane</location>
        <topology evidence="1">Multi-pass membrane protein</topology>
    </subcellularLocation>
</comment>
<dbReference type="EMBL" id="MXAV01000030">
    <property type="protein sequence ID" value="PKY10918.1"/>
    <property type="molecule type" value="Genomic_DNA"/>
</dbReference>
<evidence type="ECO:0000256" key="6">
    <source>
        <dbReference type="ARBA" id="ARBA00022826"/>
    </source>
</evidence>
<dbReference type="InterPro" id="IPR010617">
    <property type="entry name" value="TMEM175-like"/>
</dbReference>
<sequence length="192" mass="21623">MGKNRLEAFSDGVIAIIITIMVIEMRVPHGEDLAALLPVLPVFLSYVLSFIYVGIYWNNHHNMLQASGKITGGILWANLHLLFWLSLFPFVTSWMGENHYATVPTQLYGVVLFMAAMAYFILQQRIIAAGATTLRRAVGRDWKGKISPVLYLIGIISSQWSPAVGKLLYLGVAFIWLIPDRRIENLLMDSKE</sequence>
<feature type="transmembrane region" description="Helical" evidence="13">
    <location>
        <begin position="12"/>
        <end position="29"/>
    </location>
</feature>
<accession>A0A2I1DM18</accession>
<proteinExistence type="inferred from homology"/>
<keyword evidence="3" id="KW-0813">Transport</keyword>
<keyword evidence="11" id="KW-0407">Ion channel</keyword>
<evidence type="ECO:0000256" key="3">
    <source>
        <dbReference type="ARBA" id="ARBA00022448"/>
    </source>
</evidence>
<evidence type="ECO:0000256" key="7">
    <source>
        <dbReference type="ARBA" id="ARBA00022958"/>
    </source>
</evidence>
<evidence type="ECO:0000256" key="12">
    <source>
        <dbReference type="ARBA" id="ARBA00034430"/>
    </source>
</evidence>
<dbReference type="AlphaFoldDB" id="A0A2I1DM18"/>
<keyword evidence="10 13" id="KW-0472">Membrane</keyword>
<dbReference type="Proteomes" id="UP000234329">
    <property type="component" value="Unassembled WGS sequence"/>
</dbReference>
<feature type="transmembrane region" description="Helical" evidence="13">
    <location>
        <begin position="70"/>
        <end position="95"/>
    </location>
</feature>
<keyword evidence="9" id="KW-0406">Ion transport</keyword>
<name>A0A2I1DM18_9PROT</name>
<evidence type="ECO:0000256" key="9">
    <source>
        <dbReference type="ARBA" id="ARBA00023065"/>
    </source>
</evidence>
<evidence type="ECO:0008006" key="16">
    <source>
        <dbReference type="Google" id="ProtNLM"/>
    </source>
</evidence>
<keyword evidence="7" id="KW-0630">Potassium</keyword>
<keyword evidence="15" id="KW-1185">Reference proteome</keyword>
<dbReference type="GO" id="GO:0005267">
    <property type="term" value="F:potassium channel activity"/>
    <property type="evidence" value="ECO:0007669"/>
    <property type="project" value="UniProtKB-KW"/>
</dbReference>
<dbReference type="Pfam" id="PF06736">
    <property type="entry name" value="TMEM175"/>
    <property type="match status" value="1"/>
</dbReference>
<comment type="caution">
    <text evidence="14">The sequence shown here is derived from an EMBL/GenBank/DDBJ whole genome shotgun (WGS) entry which is preliminary data.</text>
</comment>
<comment type="similarity">
    <text evidence="2">Belongs to the TMEM175 family.</text>
</comment>
<evidence type="ECO:0000256" key="10">
    <source>
        <dbReference type="ARBA" id="ARBA00023136"/>
    </source>
</evidence>
<comment type="catalytic activity">
    <reaction evidence="12">
        <text>K(+)(in) = K(+)(out)</text>
        <dbReference type="Rhea" id="RHEA:29463"/>
        <dbReference type="ChEBI" id="CHEBI:29103"/>
    </reaction>
</comment>
<evidence type="ECO:0000256" key="1">
    <source>
        <dbReference type="ARBA" id="ARBA00004141"/>
    </source>
</evidence>
<dbReference type="GO" id="GO:0015252">
    <property type="term" value="F:proton channel activity"/>
    <property type="evidence" value="ECO:0007669"/>
    <property type="project" value="InterPro"/>
</dbReference>
<reference evidence="14 15" key="1">
    <citation type="submission" date="2017-03" db="EMBL/GenBank/DDBJ databases">
        <title>Draft genime sequence of the acidophilic sulfur-oxidizing bacterium Acidithiobacillus sp. SH, isolated from seawater.</title>
        <authorList>
            <person name="Sharmin S."/>
            <person name="Tokuhisa M."/>
            <person name="Kanao T."/>
            <person name="Kamimura K."/>
        </authorList>
    </citation>
    <scope>NUCLEOTIDE SEQUENCE [LARGE SCALE GENOMIC DNA]</scope>
    <source>
        <strain evidence="14 15">SH</strain>
    </source>
</reference>
<keyword evidence="6" id="KW-0631">Potassium channel</keyword>
<keyword evidence="4" id="KW-0633">Potassium transport</keyword>